<evidence type="ECO:0000256" key="7">
    <source>
        <dbReference type="PIRSR" id="PIRSR018168-3"/>
    </source>
</evidence>
<organism evidence="10 11">
    <name type="scientific">Chitinophaga japonensis</name>
    <name type="common">Flexibacter japonensis</name>
    <dbReference type="NCBI Taxonomy" id="104662"/>
    <lineage>
        <taxon>Bacteria</taxon>
        <taxon>Pseudomonadati</taxon>
        <taxon>Bacteroidota</taxon>
        <taxon>Chitinophagia</taxon>
        <taxon>Chitinophagales</taxon>
        <taxon>Chitinophagaceae</taxon>
        <taxon>Chitinophaga</taxon>
    </lineage>
</organism>
<dbReference type="OrthoDB" id="9816550at2"/>
<dbReference type="EMBL" id="VLLG01000004">
    <property type="protein sequence ID" value="TWI86425.1"/>
    <property type="molecule type" value="Genomic_DNA"/>
</dbReference>
<evidence type="ECO:0000256" key="1">
    <source>
        <dbReference type="ARBA" id="ARBA00007754"/>
    </source>
</evidence>
<protein>
    <recommendedName>
        <fullName evidence="4">Mannan endo-1,4-beta-mannosidase</fullName>
        <ecNumber evidence="4">3.2.1.78</ecNumber>
    </recommendedName>
</protein>
<accession>A0A562SYL2</accession>
<evidence type="ECO:0000256" key="2">
    <source>
        <dbReference type="ARBA" id="ARBA00022801"/>
    </source>
</evidence>
<gene>
    <name evidence="10" type="ORF">LX66_3682</name>
</gene>
<feature type="signal peptide" evidence="4">
    <location>
        <begin position="1"/>
        <end position="21"/>
    </location>
</feature>
<feature type="chain" id="PRO_5022279861" description="Mannan endo-1,4-beta-mannosidase" evidence="4">
    <location>
        <begin position="22"/>
        <end position="363"/>
    </location>
</feature>
<dbReference type="Pfam" id="PF02156">
    <property type="entry name" value="Glyco_hydro_26"/>
    <property type="match status" value="1"/>
</dbReference>
<dbReference type="PIRSF" id="PIRSF018168">
    <property type="entry name" value="Mannan-1_4-beta-mannosidase"/>
    <property type="match status" value="1"/>
</dbReference>
<reference evidence="10 11" key="1">
    <citation type="journal article" date="2013" name="Stand. Genomic Sci.">
        <title>Genomic Encyclopedia of Type Strains, Phase I: The one thousand microbial genomes (KMG-I) project.</title>
        <authorList>
            <person name="Kyrpides N.C."/>
            <person name="Woyke T."/>
            <person name="Eisen J.A."/>
            <person name="Garrity G."/>
            <person name="Lilburn T.G."/>
            <person name="Beck B.J."/>
            <person name="Whitman W.B."/>
            <person name="Hugenholtz P."/>
            <person name="Klenk H.P."/>
        </authorList>
    </citation>
    <scope>NUCLEOTIDE SEQUENCE [LARGE SCALE GENOMIC DNA]</scope>
    <source>
        <strain evidence="10 11">DSM 13484</strain>
    </source>
</reference>
<evidence type="ECO:0000256" key="3">
    <source>
        <dbReference type="ARBA" id="ARBA00023295"/>
    </source>
</evidence>
<evidence type="ECO:0000256" key="5">
    <source>
        <dbReference type="PIRSR" id="PIRSR018168-1"/>
    </source>
</evidence>
<dbReference type="GO" id="GO:0006080">
    <property type="term" value="P:substituted mannan metabolic process"/>
    <property type="evidence" value="ECO:0007669"/>
    <property type="project" value="UniProtKB-UniRule"/>
</dbReference>
<dbReference type="GO" id="GO:0016985">
    <property type="term" value="F:mannan endo-1,4-beta-mannosidase activity"/>
    <property type="evidence" value="ECO:0007669"/>
    <property type="project" value="UniProtKB-UniRule"/>
</dbReference>
<feature type="binding site" evidence="6">
    <location>
        <position position="257"/>
    </location>
    <ligand>
        <name>substrate</name>
    </ligand>
</feature>
<comment type="caution">
    <text evidence="10">The sequence shown here is derived from an EMBL/GenBank/DDBJ whole genome shotgun (WGS) entry which is preliminary data.</text>
</comment>
<comment type="subcellular location">
    <subcellularLocation>
        <location evidence="4">Secreted</location>
    </subcellularLocation>
</comment>
<feature type="active site" description="Nucleophile" evidence="5 8">
    <location>
        <position position="291"/>
    </location>
</feature>
<evidence type="ECO:0000259" key="9">
    <source>
        <dbReference type="PROSITE" id="PS51764"/>
    </source>
</evidence>
<dbReference type="GO" id="GO:0005576">
    <property type="term" value="C:extracellular region"/>
    <property type="evidence" value="ECO:0007669"/>
    <property type="project" value="UniProtKB-SubCell"/>
</dbReference>
<dbReference type="InterPro" id="IPR022790">
    <property type="entry name" value="GH26_dom"/>
</dbReference>
<feature type="active site" description="Proton donor" evidence="5 8">
    <location>
        <position position="186"/>
    </location>
</feature>
<proteinExistence type="inferred from homology"/>
<dbReference type="AlphaFoldDB" id="A0A562SYL2"/>
<feature type="binding site" evidence="6">
    <location>
        <position position="125"/>
    </location>
    <ligand>
        <name>substrate</name>
    </ligand>
</feature>
<evidence type="ECO:0000256" key="6">
    <source>
        <dbReference type="PIRSR" id="PIRSR018168-2"/>
    </source>
</evidence>
<evidence type="ECO:0000256" key="4">
    <source>
        <dbReference type="PIRNR" id="PIRNR018168"/>
    </source>
</evidence>
<feature type="site" description="Plays an important role in maintaining the position of the catalytic nucleophile" evidence="7">
    <location>
        <position position="185"/>
    </location>
</feature>
<dbReference type="PRINTS" id="PR00739">
    <property type="entry name" value="GLHYDRLASE26"/>
</dbReference>
<keyword evidence="2 4" id="KW-0378">Hydrolase</keyword>
<evidence type="ECO:0000313" key="10">
    <source>
        <dbReference type="EMBL" id="TWI86425.1"/>
    </source>
</evidence>
<feature type="domain" description="GH26" evidence="9">
    <location>
        <begin position="32"/>
        <end position="356"/>
    </location>
</feature>
<dbReference type="Gene3D" id="3.20.20.80">
    <property type="entry name" value="Glycosidases"/>
    <property type="match status" value="1"/>
</dbReference>
<keyword evidence="3 4" id="KW-0326">Glycosidase</keyword>
<dbReference type="SUPFAM" id="SSF51445">
    <property type="entry name" value="(Trans)glycosidases"/>
    <property type="match status" value="1"/>
</dbReference>
<dbReference type="InterPro" id="IPR017853">
    <property type="entry name" value="GH"/>
</dbReference>
<dbReference type="InterPro" id="IPR000805">
    <property type="entry name" value="Glyco_hydro_26"/>
</dbReference>
<name>A0A562SYL2_CHIJA</name>
<feature type="binding site" evidence="6">
    <location>
        <position position="191"/>
    </location>
    <ligand>
        <name>substrate</name>
    </ligand>
</feature>
<keyword evidence="11" id="KW-1185">Reference proteome</keyword>
<keyword evidence="4" id="KW-0964">Secreted</keyword>
<evidence type="ECO:0000256" key="8">
    <source>
        <dbReference type="PROSITE-ProRule" id="PRU01100"/>
    </source>
</evidence>
<dbReference type="InterPro" id="IPR016714">
    <property type="entry name" value="MANB/E"/>
</dbReference>
<evidence type="ECO:0000313" key="11">
    <source>
        <dbReference type="Proteomes" id="UP000316778"/>
    </source>
</evidence>
<dbReference type="PROSITE" id="PS51764">
    <property type="entry name" value="GH26"/>
    <property type="match status" value="1"/>
</dbReference>
<comment type="catalytic activity">
    <reaction evidence="4">
        <text>Random hydrolysis of (1-&gt;4)-beta-D-mannosidic linkages in mannans, galactomannans and glucomannans.</text>
        <dbReference type="EC" id="3.2.1.78"/>
    </reaction>
</comment>
<comment type="similarity">
    <text evidence="1 4 8">Belongs to the glycosyl hydrolase 26 family.</text>
</comment>
<dbReference type="PANTHER" id="PTHR40079">
    <property type="entry name" value="MANNAN ENDO-1,4-BETA-MANNOSIDASE E-RELATED"/>
    <property type="match status" value="1"/>
</dbReference>
<dbReference type="Proteomes" id="UP000316778">
    <property type="component" value="Unassembled WGS sequence"/>
</dbReference>
<dbReference type="RefSeq" id="WP_145716225.1">
    <property type="nucleotide sequence ID" value="NZ_BAAAFY010000005.1"/>
</dbReference>
<sequence>MKHLLTITLLALFVQPTTLPAQPGPADAAATPSTRQLYARLQALRQRGIMFGHQDDMAYGVGWKYIHNRSDVKDACGQWPAMYGWDLGHLELGSPHNLDSVPFDSMRAYIRTVHERGGVNSISWHSNNPVSGGSTWDTSLAVTAILPGGSSHAAYTAWLDKVAAFMGSLRAADSSLIPVIFRPFHEHTGSWFWWGQRHCTTTEFRTLWQFTVNYLGAVKQVHNLLYAYSAADFSDAARYLERYPGDAFVDIIGFDLYQYGSAAQYRQQLEQRLQVLAQVAAAHHKIPALTETGLERIPEPNWWTQTLLPALQPYPLSYVLVWRNGRPDHYYAPFPGQASAADFKKFRADKRTLFLPDLQPKKQ</sequence>
<dbReference type="EC" id="3.2.1.78" evidence="4"/>
<keyword evidence="4" id="KW-0732">Signal</keyword>
<keyword evidence="4" id="KW-0119">Carbohydrate metabolism</keyword>
<dbReference type="PANTHER" id="PTHR40079:SF4">
    <property type="entry name" value="GH26 DOMAIN-CONTAINING PROTEIN-RELATED"/>
    <property type="match status" value="1"/>
</dbReference>